<dbReference type="EMBL" id="JAKMXF010000059">
    <property type="protein sequence ID" value="KAI6659463.1"/>
    <property type="molecule type" value="Genomic_DNA"/>
</dbReference>
<dbReference type="InterPro" id="IPR012337">
    <property type="entry name" value="RNaseH-like_sf"/>
</dbReference>
<dbReference type="PANTHER" id="PTHR45913">
    <property type="entry name" value="EPM2A-INTERACTING PROTEIN 1"/>
    <property type="match status" value="1"/>
</dbReference>
<dbReference type="Proteomes" id="UP001165289">
    <property type="component" value="Unassembled WGS sequence"/>
</dbReference>
<dbReference type="PANTHER" id="PTHR45913:SF22">
    <property type="entry name" value="SCAN BOX DOMAIN-CONTAINING PROTEIN"/>
    <property type="match status" value="1"/>
</dbReference>
<proteinExistence type="predicted"/>
<name>A0AAV7KE72_9METZ</name>
<comment type="caution">
    <text evidence="1">The sequence shown here is derived from an EMBL/GenBank/DDBJ whole genome shotgun (WGS) entry which is preliminary data.</text>
</comment>
<keyword evidence="2" id="KW-1185">Reference proteome</keyword>
<accession>A0AAV7KE72</accession>
<evidence type="ECO:0000313" key="2">
    <source>
        <dbReference type="Proteomes" id="UP001165289"/>
    </source>
</evidence>
<protein>
    <submittedName>
        <fullName evidence="1">Protein ZBED8-like</fullName>
    </submittedName>
</protein>
<evidence type="ECO:0000313" key="1">
    <source>
        <dbReference type="EMBL" id="KAI6659463.1"/>
    </source>
</evidence>
<gene>
    <name evidence="1" type="ORF">LOD99_10764</name>
</gene>
<sequence>MATAPKRRKYNDSYIEYGFTVVRNSGIEKPQCVICCDTLSGESMKPSKLKRHLETRHPEYLEKDPSFFKRKEDVLKRSRLDITGAYHQQSFACIEASYVVSFRIARAKKPHTIGEDLILPCSKDIVRLVFGDEHARKLSSIPLSNDTVQRRISEMSNNILMQVVKQLKSSPFKLFSLQLDESTDVSSCSQLLVYVRYVHEKKFKEEFLLCRELETTAKAQDVFKLIDSFFQDNKIEWKDLCGICTDGAPAMLGSRSGFQKLVKDRSPEVTSTHCMIHRQALACKTMPAQLLTVMTLVIKIVNFIKSSALNTRLFRELCEGMAASHQTLLFHTQVRWLSKGNVLKRVLELLPEIKLFLGQHGKH</sequence>
<reference evidence="1 2" key="1">
    <citation type="journal article" date="2023" name="BMC Biol.">
        <title>The compact genome of the sponge Oopsacas minuta (Hexactinellida) is lacking key metazoan core genes.</title>
        <authorList>
            <person name="Santini S."/>
            <person name="Schenkelaars Q."/>
            <person name="Jourda C."/>
            <person name="Duchesne M."/>
            <person name="Belahbib H."/>
            <person name="Rocher C."/>
            <person name="Selva M."/>
            <person name="Riesgo A."/>
            <person name="Vervoort M."/>
            <person name="Leys S.P."/>
            <person name="Kodjabachian L."/>
            <person name="Le Bivic A."/>
            <person name="Borchiellini C."/>
            <person name="Claverie J.M."/>
            <person name="Renard E."/>
        </authorList>
    </citation>
    <scope>NUCLEOTIDE SEQUENCE [LARGE SCALE GENOMIC DNA]</scope>
    <source>
        <strain evidence="1">SPO-2</strain>
    </source>
</reference>
<dbReference type="AlphaFoldDB" id="A0AAV7KE72"/>
<dbReference type="SUPFAM" id="SSF53098">
    <property type="entry name" value="Ribonuclease H-like"/>
    <property type="match status" value="1"/>
</dbReference>
<organism evidence="1 2">
    <name type="scientific">Oopsacas minuta</name>
    <dbReference type="NCBI Taxonomy" id="111878"/>
    <lineage>
        <taxon>Eukaryota</taxon>
        <taxon>Metazoa</taxon>
        <taxon>Porifera</taxon>
        <taxon>Hexactinellida</taxon>
        <taxon>Hexasterophora</taxon>
        <taxon>Lyssacinosida</taxon>
        <taxon>Leucopsacidae</taxon>
        <taxon>Oopsacas</taxon>
    </lineage>
</organism>